<evidence type="ECO:0000313" key="3">
    <source>
        <dbReference type="Proteomes" id="UP000630353"/>
    </source>
</evidence>
<sequence length="49" mass="5269">MNECLRRCRCRSPLTARAGRADLGDTLVVGTMMAAAIAAYAWLIEALSV</sequence>
<keyword evidence="1" id="KW-1133">Transmembrane helix</keyword>
<name>A0A918XNW4_9PROT</name>
<keyword evidence="1" id="KW-0472">Membrane</keyword>
<evidence type="ECO:0000256" key="1">
    <source>
        <dbReference type="SAM" id="Phobius"/>
    </source>
</evidence>
<feature type="transmembrane region" description="Helical" evidence="1">
    <location>
        <begin position="21"/>
        <end position="43"/>
    </location>
</feature>
<dbReference type="EMBL" id="BMZS01000002">
    <property type="protein sequence ID" value="GHD43161.1"/>
    <property type="molecule type" value="Genomic_DNA"/>
</dbReference>
<evidence type="ECO:0000313" key="2">
    <source>
        <dbReference type="EMBL" id="GHD43161.1"/>
    </source>
</evidence>
<proteinExistence type="predicted"/>
<dbReference type="AlphaFoldDB" id="A0A918XNW4"/>
<accession>A0A918XNW4</accession>
<organism evidence="2 3">
    <name type="scientific">Thalassobaculum fulvum</name>
    <dbReference type="NCBI Taxonomy" id="1633335"/>
    <lineage>
        <taxon>Bacteria</taxon>
        <taxon>Pseudomonadati</taxon>
        <taxon>Pseudomonadota</taxon>
        <taxon>Alphaproteobacteria</taxon>
        <taxon>Rhodospirillales</taxon>
        <taxon>Thalassobaculaceae</taxon>
        <taxon>Thalassobaculum</taxon>
    </lineage>
</organism>
<keyword evidence="1" id="KW-0812">Transmembrane</keyword>
<keyword evidence="3" id="KW-1185">Reference proteome</keyword>
<reference evidence="2" key="1">
    <citation type="journal article" date="2014" name="Int. J. Syst. Evol. Microbiol.">
        <title>Complete genome sequence of Corynebacterium casei LMG S-19264T (=DSM 44701T), isolated from a smear-ripened cheese.</title>
        <authorList>
            <consortium name="US DOE Joint Genome Institute (JGI-PGF)"/>
            <person name="Walter F."/>
            <person name="Albersmeier A."/>
            <person name="Kalinowski J."/>
            <person name="Ruckert C."/>
        </authorList>
    </citation>
    <scope>NUCLEOTIDE SEQUENCE</scope>
    <source>
        <strain evidence="2">KCTC 42651</strain>
    </source>
</reference>
<gene>
    <name evidence="2" type="ORF">GCM10017083_08920</name>
</gene>
<protein>
    <submittedName>
        <fullName evidence="2">Uncharacterized protein</fullName>
    </submittedName>
</protein>
<comment type="caution">
    <text evidence="2">The sequence shown here is derived from an EMBL/GenBank/DDBJ whole genome shotgun (WGS) entry which is preliminary data.</text>
</comment>
<reference evidence="2" key="2">
    <citation type="submission" date="2020-09" db="EMBL/GenBank/DDBJ databases">
        <authorList>
            <person name="Sun Q."/>
            <person name="Kim S."/>
        </authorList>
    </citation>
    <scope>NUCLEOTIDE SEQUENCE</scope>
    <source>
        <strain evidence="2">KCTC 42651</strain>
    </source>
</reference>
<dbReference type="Proteomes" id="UP000630353">
    <property type="component" value="Unassembled WGS sequence"/>
</dbReference>
<dbReference type="RefSeq" id="WP_189987730.1">
    <property type="nucleotide sequence ID" value="NZ_BMZS01000002.1"/>
</dbReference>